<protein>
    <submittedName>
        <fullName evidence="5">Putative DNA ligase</fullName>
    </submittedName>
</protein>
<dbReference type="Proteomes" id="UP000324800">
    <property type="component" value="Unassembled WGS sequence"/>
</dbReference>
<evidence type="ECO:0000256" key="3">
    <source>
        <dbReference type="SAM" id="MobiDB-lite"/>
    </source>
</evidence>
<dbReference type="GO" id="GO:0006273">
    <property type="term" value="P:lagging strand elongation"/>
    <property type="evidence" value="ECO:0007669"/>
    <property type="project" value="TreeGrafter"/>
</dbReference>
<evidence type="ECO:0000313" key="5">
    <source>
        <dbReference type="EMBL" id="KAA6356734.1"/>
    </source>
</evidence>
<organism evidence="5 6">
    <name type="scientific">Streblomastix strix</name>
    <dbReference type="NCBI Taxonomy" id="222440"/>
    <lineage>
        <taxon>Eukaryota</taxon>
        <taxon>Metamonada</taxon>
        <taxon>Preaxostyla</taxon>
        <taxon>Oxymonadida</taxon>
        <taxon>Streblomastigidae</taxon>
        <taxon>Streblomastix</taxon>
    </lineage>
</organism>
<dbReference type="PROSITE" id="PS50160">
    <property type="entry name" value="DNA_LIGASE_A3"/>
    <property type="match status" value="1"/>
</dbReference>
<comment type="caution">
    <text evidence="5">The sequence shown here is derived from an EMBL/GenBank/DDBJ whole genome shotgun (WGS) entry which is preliminary data.</text>
</comment>
<dbReference type="InterPro" id="IPR016059">
    <property type="entry name" value="DNA_ligase_ATP-dep_CS"/>
</dbReference>
<dbReference type="InterPro" id="IPR050191">
    <property type="entry name" value="ATP-dep_DNA_ligase"/>
</dbReference>
<dbReference type="Pfam" id="PF04679">
    <property type="entry name" value="DNA_ligase_A_C"/>
    <property type="match status" value="1"/>
</dbReference>
<evidence type="ECO:0000256" key="1">
    <source>
        <dbReference type="ARBA" id="ARBA00007572"/>
    </source>
</evidence>
<evidence type="ECO:0000313" key="6">
    <source>
        <dbReference type="Proteomes" id="UP000324800"/>
    </source>
</evidence>
<gene>
    <name evidence="5" type="ORF">EZS28_047739</name>
</gene>
<dbReference type="Gene3D" id="3.30.1490.70">
    <property type="match status" value="1"/>
</dbReference>
<sequence>MNLPLEQRRQVLRESFAWETGKLQISESRDFNFGSQTEDKSETKTQIKKEKEKEKEKKVNKIMIKDKDKDKNKDKDVTEDALTEPEDSEQDKQDIGDKYNSHQVQEEDNGEEMMQLLNDAVQNSCEGLMVKALSEPYIPGRSYAWVKLKKDYLNQLGDTMDLVPIGGYYGKGRRTGTGEITRFGAYLLACYDPEENEFPTICKIGTGFSDEVLDELSEFFSQHLIPNNKPLSIYRFTDQNKPDVWFEPSCVWECKGADPIVSPVYMAGYKLFQICLLFEIRN</sequence>
<dbReference type="PANTHER" id="PTHR45674:SF4">
    <property type="entry name" value="DNA LIGASE 1"/>
    <property type="match status" value="1"/>
</dbReference>
<proteinExistence type="inferred from homology"/>
<feature type="region of interest" description="Disordered" evidence="3">
    <location>
        <begin position="27"/>
        <end position="96"/>
    </location>
</feature>
<dbReference type="Gene3D" id="2.40.50.140">
    <property type="entry name" value="Nucleic acid-binding proteins"/>
    <property type="match status" value="1"/>
</dbReference>
<dbReference type="Pfam" id="PF01068">
    <property type="entry name" value="DNA_ligase_A_M"/>
    <property type="match status" value="1"/>
</dbReference>
<dbReference type="InterPro" id="IPR012310">
    <property type="entry name" value="DNA_ligase_ATP-dep_cent"/>
</dbReference>
<dbReference type="InterPro" id="IPR012309">
    <property type="entry name" value="DNA_ligase_ATP-dep_C"/>
</dbReference>
<evidence type="ECO:0000259" key="4">
    <source>
        <dbReference type="PROSITE" id="PS50160"/>
    </source>
</evidence>
<dbReference type="EMBL" id="SNRW01032485">
    <property type="protein sequence ID" value="KAA6356734.1"/>
    <property type="molecule type" value="Genomic_DNA"/>
</dbReference>
<dbReference type="GO" id="GO:0005524">
    <property type="term" value="F:ATP binding"/>
    <property type="evidence" value="ECO:0007669"/>
    <property type="project" value="InterPro"/>
</dbReference>
<evidence type="ECO:0000256" key="2">
    <source>
        <dbReference type="ARBA" id="ARBA00022598"/>
    </source>
</evidence>
<dbReference type="GO" id="GO:0003910">
    <property type="term" value="F:DNA ligase (ATP) activity"/>
    <property type="evidence" value="ECO:0007669"/>
    <property type="project" value="InterPro"/>
</dbReference>
<feature type="compositionally biased region" description="Acidic residues" evidence="3">
    <location>
        <begin position="79"/>
        <end position="89"/>
    </location>
</feature>
<accession>A0A5J4TE68</accession>
<keyword evidence="2 5" id="KW-0436">Ligase</keyword>
<dbReference type="GO" id="GO:0005739">
    <property type="term" value="C:mitochondrion"/>
    <property type="evidence" value="ECO:0007669"/>
    <property type="project" value="TreeGrafter"/>
</dbReference>
<dbReference type="GO" id="GO:0005634">
    <property type="term" value="C:nucleus"/>
    <property type="evidence" value="ECO:0007669"/>
    <property type="project" value="TreeGrafter"/>
</dbReference>
<dbReference type="AlphaFoldDB" id="A0A5J4TE68"/>
<dbReference type="PANTHER" id="PTHR45674">
    <property type="entry name" value="DNA LIGASE 1/3 FAMILY MEMBER"/>
    <property type="match status" value="1"/>
</dbReference>
<dbReference type="SUPFAM" id="SSF56091">
    <property type="entry name" value="DNA ligase/mRNA capping enzyme, catalytic domain"/>
    <property type="match status" value="1"/>
</dbReference>
<reference evidence="5 6" key="1">
    <citation type="submission" date="2019-03" db="EMBL/GenBank/DDBJ databases">
        <title>Single cell metagenomics reveals metabolic interactions within the superorganism composed of flagellate Streblomastix strix and complex community of Bacteroidetes bacteria on its surface.</title>
        <authorList>
            <person name="Treitli S.C."/>
            <person name="Kolisko M."/>
            <person name="Husnik F."/>
            <person name="Keeling P."/>
            <person name="Hampl V."/>
        </authorList>
    </citation>
    <scope>NUCLEOTIDE SEQUENCE [LARGE SCALE GENOMIC DNA]</scope>
    <source>
        <strain evidence="5">ST1C</strain>
    </source>
</reference>
<dbReference type="SUPFAM" id="SSF50249">
    <property type="entry name" value="Nucleic acid-binding proteins"/>
    <property type="match status" value="1"/>
</dbReference>
<feature type="compositionally biased region" description="Basic and acidic residues" evidence="3">
    <location>
        <begin position="37"/>
        <end position="78"/>
    </location>
</feature>
<dbReference type="InterPro" id="IPR012340">
    <property type="entry name" value="NA-bd_OB-fold"/>
</dbReference>
<feature type="domain" description="ATP-dependent DNA ligase family profile" evidence="4">
    <location>
        <begin position="72"/>
        <end position="192"/>
    </location>
</feature>
<dbReference type="OrthoDB" id="206088at2759"/>
<dbReference type="GO" id="GO:0006281">
    <property type="term" value="P:DNA repair"/>
    <property type="evidence" value="ECO:0007669"/>
    <property type="project" value="InterPro"/>
</dbReference>
<name>A0A5J4TE68_9EUKA</name>
<comment type="similarity">
    <text evidence="1">Belongs to the ATP-dependent DNA ligase family.</text>
</comment>
<dbReference type="PROSITE" id="PS00333">
    <property type="entry name" value="DNA_LIGASE_A2"/>
    <property type="match status" value="1"/>
</dbReference>
<dbReference type="GO" id="GO:0006310">
    <property type="term" value="P:DNA recombination"/>
    <property type="evidence" value="ECO:0007669"/>
    <property type="project" value="InterPro"/>
</dbReference>